<evidence type="ECO:0000313" key="13">
    <source>
        <dbReference type="EMBL" id="KAJ1918079.1"/>
    </source>
</evidence>
<dbReference type="GO" id="GO:0090524">
    <property type="term" value="F:cytochrome-b5 reductase activity, acting on NADH"/>
    <property type="evidence" value="ECO:0007669"/>
    <property type="project" value="UniProtKB-EC"/>
</dbReference>
<dbReference type="PANTHER" id="PTHR19370:SF171">
    <property type="entry name" value="NADH-CYTOCHROME B5 REDUCTASE 2"/>
    <property type="match status" value="1"/>
</dbReference>
<dbReference type="PROSITE" id="PS51384">
    <property type="entry name" value="FAD_FR"/>
    <property type="match status" value="1"/>
</dbReference>
<dbReference type="PRINTS" id="PR00371">
    <property type="entry name" value="FPNCR"/>
</dbReference>
<dbReference type="InterPro" id="IPR017927">
    <property type="entry name" value="FAD-bd_FR_type"/>
</dbReference>
<keyword evidence="4 10" id="KW-0285">Flavoprotein</keyword>
<dbReference type="Gene3D" id="3.40.50.80">
    <property type="entry name" value="Nucleotide-binding domain of ferredoxin-NADP reductase (FNR) module"/>
    <property type="match status" value="1"/>
</dbReference>
<keyword evidence="11" id="KW-0812">Transmembrane</keyword>
<keyword evidence="6" id="KW-0560">Oxidoreductase</keyword>
<dbReference type="FunFam" id="3.40.50.80:FF:000009">
    <property type="entry name" value="NADH-cytochrome b5 reductase"/>
    <property type="match status" value="1"/>
</dbReference>
<sequence length="322" mass="36340">MRYTSRLGQVVLAGGLLGYGYYSFYLPWADPRNVPNTLDPHYFRPFTLRSRRDLTHNTALLQFDHQPTAALPIDQPGIYSVDVKDPTMQVKRSFTPIVSRWFETNRDDNPATSTGPNAMWTNDRLEILVKRYPLAAVAQMLHRTREGATAEIRGPFLEWAYTPNRYTHLALIAGGTGITPMYQLIEQVLANPEDRTHLTLVYANRTVSDVALREQIEQLQARYTDRLSVQFTVDQSPDNERTRLELAKGSPGYVFGYLTKDVLAQRLPSARPADEIRTMVLVSGPDAMMSAVCGERLLSGEQGPVSGILRELGYTSEQVYKL</sequence>
<evidence type="ECO:0000256" key="1">
    <source>
        <dbReference type="ARBA" id="ARBA00001974"/>
    </source>
</evidence>
<name>A0A9W8A4I7_9FUNG</name>
<dbReference type="CDD" id="cd06183">
    <property type="entry name" value="cyt_b5_reduct_like"/>
    <property type="match status" value="1"/>
</dbReference>
<dbReference type="InterPro" id="IPR039261">
    <property type="entry name" value="FNR_nucleotide-bd"/>
</dbReference>
<dbReference type="OrthoDB" id="432685at2759"/>
<dbReference type="Proteomes" id="UP001150569">
    <property type="component" value="Unassembled WGS sequence"/>
</dbReference>
<feature type="transmembrane region" description="Helical" evidence="11">
    <location>
        <begin position="7"/>
        <end position="28"/>
    </location>
</feature>
<feature type="binding site" evidence="10">
    <location>
        <position position="137"/>
    </location>
    <ligand>
        <name>FAD</name>
        <dbReference type="ChEBI" id="CHEBI:57692"/>
    </ligand>
</feature>
<dbReference type="EMBL" id="JANBPT010000517">
    <property type="protein sequence ID" value="KAJ1918079.1"/>
    <property type="molecule type" value="Genomic_DNA"/>
</dbReference>
<organism evidence="13 14">
    <name type="scientific">Tieghemiomyces parasiticus</name>
    <dbReference type="NCBI Taxonomy" id="78921"/>
    <lineage>
        <taxon>Eukaryota</taxon>
        <taxon>Fungi</taxon>
        <taxon>Fungi incertae sedis</taxon>
        <taxon>Zoopagomycota</taxon>
        <taxon>Kickxellomycotina</taxon>
        <taxon>Dimargaritomycetes</taxon>
        <taxon>Dimargaritales</taxon>
        <taxon>Dimargaritaceae</taxon>
        <taxon>Tieghemiomyces</taxon>
    </lineage>
</organism>
<evidence type="ECO:0000259" key="12">
    <source>
        <dbReference type="PROSITE" id="PS51384"/>
    </source>
</evidence>
<keyword evidence="7" id="KW-0520">NAD</keyword>
<dbReference type="SUPFAM" id="SSF63380">
    <property type="entry name" value="Riboflavin synthase domain-like"/>
    <property type="match status" value="1"/>
</dbReference>
<dbReference type="Gene3D" id="2.40.30.10">
    <property type="entry name" value="Translation factors"/>
    <property type="match status" value="1"/>
</dbReference>
<comment type="catalytic activity">
    <reaction evidence="9">
        <text>2 Fe(III)-[cytochrome b5] + NADH = 2 Fe(II)-[cytochrome b5] + NAD(+) + H(+)</text>
        <dbReference type="Rhea" id="RHEA:46680"/>
        <dbReference type="Rhea" id="RHEA-COMP:10438"/>
        <dbReference type="Rhea" id="RHEA-COMP:10439"/>
        <dbReference type="ChEBI" id="CHEBI:15378"/>
        <dbReference type="ChEBI" id="CHEBI:29033"/>
        <dbReference type="ChEBI" id="CHEBI:29034"/>
        <dbReference type="ChEBI" id="CHEBI:57540"/>
        <dbReference type="ChEBI" id="CHEBI:57945"/>
        <dbReference type="EC" id="1.6.2.2"/>
    </reaction>
</comment>
<keyword evidence="14" id="KW-1185">Reference proteome</keyword>
<dbReference type="InterPro" id="IPR001433">
    <property type="entry name" value="OxRdtase_FAD/NAD-bd"/>
</dbReference>
<reference evidence="13" key="1">
    <citation type="submission" date="2022-07" db="EMBL/GenBank/DDBJ databases">
        <title>Phylogenomic reconstructions and comparative analyses of Kickxellomycotina fungi.</title>
        <authorList>
            <person name="Reynolds N.K."/>
            <person name="Stajich J.E."/>
            <person name="Barry K."/>
            <person name="Grigoriev I.V."/>
            <person name="Crous P."/>
            <person name="Smith M.E."/>
        </authorList>
    </citation>
    <scope>NUCLEOTIDE SEQUENCE</scope>
    <source>
        <strain evidence="13">RSA 861</strain>
    </source>
</reference>
<feature type="domain" description="FAD-binding FR-type" evidence="12">
    <location>
        <begin position="41"/>
        <end position="162"/>
    </location>
</feature>
<dbReference type="InterPro" id="IPR001709">
    <property type="entry name" value="Flavoprot_Pyr_Nucl_cyt_Rdtase"/>
</dbReference>
<dbReference type="GO" id="GO:0005741">
    <property type="term" value="C:mitochondrial outer membrane"/>
    <property type="evidence" value="ECO:0007669"/>
    <property type="project" value="UniProtKB-SubCell"/>
</dbReference>
<feature type="binding site" evidence="10">
    <location>
        <position position="179"/>
    </location>
    <ligand>
        <name>FAD</name>
        <dbReference type="ChEBI" id="CHEBI:57692"/>
    </ligand>
</feature>
<dbReference type="InterPro" id="IPR001834">
    <property type="entry name" value="CBR-like"/>
</dbReference>
<comment type="similarity">
    <text evidence="3">Belongs to the flavoprotein pyridine nucleotide cytochrome reductase family.</text>
</comment>
<dbReference type="InterPro" id="IPR017938">
    <property type="entry name" value="Riboflavin_synthase-like_b-brl"/>
</dbReference>
<evidence type="ECO:0000313" key="14">
    <source>
        <dbReference type="Proteomes" id="UP001150569"/>
    </source>
</evidence>
<feature type="binding site" evidence="10">
    <location>
        <position position="92"/>
    </location>
    <ligand>
        <name>FAD</name>
        <dbReference type="ChEBI" id="CHEBI:57692"/>
    </ligand>
</feature>
<dbReference type="PANTHER" id="PTHR19370">
    <property type="entry name" value="NADH-CYTOCHROME B5 REDUCTASE"/>
    <property type="match status" value="1"/>
</dbReference>
<keyword evidence="11" id="KW-1133">Transmembrane helix</keyword>
<accession>A0A9W8A4I7</accession>
<protein>
    <recommendedName>
        <fullName evidence="12">FAD-binding FR-type domain-containing protein</fullName>
    </recommendedName>
</protein>
<evidence type="ECO:0000256" key="9">
    <source>
        <dbReference type="ARBA" id="ARBA00047682"/>
    </source>
</evidence>
<evidence type="ECO:0000256" key="10">
    <source>
        <dbReference type="PIRSR" id="PIRSR601834-1"/>
    </source>
</evidence>
<evidence type="ECO:0000256" key="5">
    <source>
        <dbReference type="ARBA" id="ARBA00022827"/>
    </source>
</evidence>
<feature type="binding site" evidence="10">
    <location>
        <position position="130"/>
    </location>
    <ligand>
        <name>FAD</name>
        <dbReference type="ChEBI" id="CHEBI:57692"/>
    </ligand>
</feature>
<dbReference type="PRINTS" id="PR00406">
    <property type="entry name" value="CYTB5RDTASE"/>
</dbReference>
<keyword evidence="8" id="KW-0496">Mitochondrion</keyword>
<dbReference type="SUPFAM" id="SSF52343">
    <property type="entry name" value="Ferredoxin reductase-like, C-terminal NADP-linked domain"/>
    <property type="match status" value="1"/>
</dbReference>
<evidence type="ECO:0000256" key="11">
    <source>
        <dbReference type="SAM" id="Phobius"/>
    </source>
</evidence>
<comment type="cofactor">
    <cofactor evidence="1 10">
        <name>FAD</name>
        <dbReference type="ChEBI" id="CHEBI:57692"/>
    </cofactor>
</comment>
<comment type="subcellular location">
    <subcellularLocation>
        <location evidence="2">Mitochondrion outer membrane</location>
        <topology evidence="2">Single-pass membrane protein</topology>
    </subcellularLocation>
</comment>
<gene>
    <name evidence="13" type="ORF">IWQ60_007598</name>
</gene>
<evidence type="ECO:0000256" key="8">
    <source>
        <dbReference type="ARBA" id="ARBA00023128"/>
    </source>
</evidence>
<dbReference type="AlphaFoldDB" id="A0A9W8A4I7"/>
<evidence type="ECO:0000256" key="3">
    <source>
        <dbReference type="ARBA" id="ARBA00006105"/>
    </source>
</evidence>
<evidence type="ECO:0000256" key="6">
    <source>
        <dbReference type="ARBA" id="ARBA00023002"/>
    </source>
</evidence>
<proteinExistence type="inferred from homology"/>
<feature type="binding site" evidence="10">
    <location>
        <position position="128"/>
    </location>
    <ligand>
        <name>FAD</name>
        <dbReference type="ChEBI" id="CHEBI:57692"/>
    </ligand>
</feature>
<evidence type="ECO:0000256" key="4">
    <source>
        <dbReference type="ARBA" id="ARBA00022630"/>
    </source>
</evidence>
<dbReference type="Pfam" id="PF00175">
    <property type="entry name" value="NAD_binding_1"/>
    <property type="match status" value="1"/>
</dbReference>
<keyword evidence="11" id="KW-0472">Membrane</keyword>
<comment type="caution">
    <text evidence="13">The sequence shown here is derived from an EMBL/GenBank/DDBJ whole genome shotgun (WGS) entry which is preliminary data.</text>
</comment>
<evidence type="ECO:0000256" key="7">
    <source>
        <dbReference type="ARBA" id="ARBA00023027"/>
    </source>
</evidence>
<evidence type="ECO:0000256" key="2">
    <source>
        <dbReference type="ARBA" id="ARBA00004572"/>
    </source>
</evidence>
<keyword evidence="5 10" id="KW-0274">FAD</keyword>